<keyword evidence="1" id="KW-0862">Zinc</keyword>
<reference evidence="3 4" key="1">
    <citation type="journal article" date="2020" name="bioRxiv">
        <title>Sequence and annotation of 42 cannabis genomes reveals extensive copy number variation in cannabinoid synthesis and pathogen resistance genes.</title>
        <authorList>
            <person name="Mckernan K.J."/>
            <person name="Helbert Y."/>
            <person name="Kane L.T."/>
            <person name="Ebling H."/>
            <person name="Zhang L."/>
            <person name="Liu B."/>
            <person name="Eaton Z."/>
            <person name="Mclaughlin S."/>
            <person name="Kingan S."/>
            <person name="Baybayan P."/>
            <person name="Concepcion G."/>
            <person name="Jordan M."/>
            <person name="Riva A."/>
            <person name="Barbazuk W."/>
            <person name="Harkins T."/>
        </authorList>
    </citation>
    <scope>NUCLEOTIDE SEQUENCE [LARGE SCALE GENOMIC DNA]</scope>
    <source>
        <strain evidence="4">cv. Jamaican Lion 4</strain>
        <tissue evidence="3">Leaf</tissue>
    </source>
</reference>
<comment type="caution">
    <text evidence="3">The sequence shown here is derived from an EMBL/GenBank/DDBJ whole genome shotgun (WGS) entry which is preliminary data.</text>
</comment>
<dbReference type="InterPro" id="IPR013083">
    <property type="entry name" value="Znf_RING/FYVE/PHD"/>
</dbReference>
<keyword evidence="1" id="KW-0863">Zinc-finger</keyword>
<dbReference type="AlphaFoldDB" id="A0A7J6H4U3"/>
<dbReference type="EMBL" id="JAATIP010000029">
    <property type="protein sequence ID" value="KAF4390244.1"/>
    <property type="molecule type" value="Genomic_DNA"/>
</dbReference>
<name>A0A7J6H4U3_CANSA</name>
<keyword evidence="1" id="KW-0479">Metal-binding</keyword>
<dbReference type="PROSITE" id="PS50089">
    <property type="entry name" value="ZF_RING_2"/>
    <property type="match status" value="1"/>
</dbReference>
<sequence length="77" mass="8836">MIKGKLTQCPICRIYPCEGHTIFAIANQCSICACEFQNGEKVRITKCGYCFHNKCTRDMIKGKLTQYPICRITMMHV</sequence>
<evidence type="ECO:0000313" key="4">
    <source>
        <dbReference type="Proteomes" id="UP000525078"/>
    </source>
</evidence>
<evidence type="ECO:0000313" key="3">
    <source>
        <dbReference type="EMBL" id="KAF4390244.1"/>
    </source>
</evidence>
<dbReference type="Pfam" id="PF13639">
    <property type="entry name" value="zf-RING_2"/>
    <property type="match status" value="1"/>
</dbReference>
<dbReference type="SUPFAM" id="SSF57850">
    <property type="entry name" value="RING/U-box"/>
    <property type="match status" value="1"/>
</dbReference>
<protein>
    <recommendedName>
        <fullName evidence="2">RING-type domain-containing protein</fullName>
    </recommendedName>
</protein>
<dbReference type="GO" id="GO:0008270">
    <property type="term" value="F:zinc ion binding"/>
    <property type="evidence" value="ECO:0007669"/>
    <property type="project" value="UniProtKB-KW"/>
</dbReference>
<feature type="domain" description="RING-type" evidence="2">
    <location>
        <begin position="29"/>
        <end position="71"/>
    </location>
</feature>
<organism evidence="3 4">
    <name type="scientific">Cannabis sativa</name>
    <name type="common">Hemp</name>
    <name type="synonym">Marijuana</name>
    <dbReference type="NCBI Taxonomy" id="3483"/>
    <lineage>
        <taxon>Eukaryota</taxon>
        <taxon>Viridiplantae</taxon>
        <taxon>Streptophyta</taxon>
        <taxon>Embryophyta</taxon>
        <taxon>Tracheophyta</taxon>
        <taxon>Spermatophyta</taxon>
        <taxon>Magnoliopsida</taxon>
        <taxon>eudicotyledons</taxon>
        <taxon>Gunneridae</taxon>
        <taxon>Pentapetalae</taxon>
        <taxon>rosids</taxon>
        <taxon>fabids</taxon>
        <taxon>Rosales</taxon>
        <taxon>Cannabaceae</taxon>
        <taxon>Cannabis</taxon>
    </lineage>
</organism>
<evidence type="ECO:0000256" key="1">
    <source>
        <dbReference type="PROSITE-ProRule" id="PRU00175"/>
    </source>
</evidence>
<dbReference type="Gene3D" id="3.30.40.10">
    <property type="entry name" value="Zinc/RING finger domain, C3HC4 (zinc finger)"/>
    <property type="match status" value="1"/>
</dbReference>
<gene>
    <name evidence="3" type="ORF">F8388_019899</name>
</gene>
<dbReference type="Proteomes" id="UP000525078">
    <property type="component" value="Unassembled WGS sequence"/>
</dbReference>
<proteinExistence type="predicted"/>
<dbReference type="PROSITE" id="PS51257">
    <property type="entry name" value="PROKAR_LIPOPROTEIN"/>
    <property type="match status" value="1"/>
</dbReference>
<accession>A0A7J6H4U3</accession>
<dbReference type="InterPro" id="IPR001841">
    <property type="entry name" value="Znf_RING"/>
</dbReference>
<evidence type="ECO:0000259" key="2">
    <source>
        <dbReference type="PROSITE" id="PS50089"/>
    </source>
</evidence>